<dbReference type="SUPFAM" id="SSF46785">
    <property type="entry name" value="Winged helix' DNA-binding domain"/>
    <property type="match status" value="1"/>
</dbReference>
<evidence type="ECO:0000259" key="4">
    <source>
        <dbReference type="PROSITE" id="PS50995"/>
    </source>
</evidence>
<dbReference type="Gene3D" id="1.10.10.10">
    <property type="entry name" value="Winged helix-like DNA-binding domain superfamily/Winged helix DNA-binding domain"/>
    <property type="match status" value="1"/>
</dbReference>
<dbReference type="PROSITE" id="PS50995">
    <property type="entry name" value="HTH_MARR_2"/>
    <property type="match status" value="1"/>
</dbReference>
<dbReference type="GO" id="GO:0003700">
    <property type="term" value="F:DNA-binding transcription factor activity"/>
    <property type="evidence" value="ECO:0007669"/>
    <property type="project" value="InterPro"/>
</dbReference>
<dbReference type="PANTHER" id="PTHR42756:SF1">
    <property type="entry name" value="TRANSCRIPTIONAL REPRESSOR OF EMRAB OPERON"/>
    <property type="match status" value="1"/>
</dbReference>
<dbReference type="PANTHER" id="PTHR42756">
    <property type="entry name" value="TRANSCRIPTIONAL REGULATOR, MARR"/>
    <property type="match status" value="1"/>
</dbReference>
<protein>
    <submittedName>
        <fullName evidence="5">MarR family transcriptional regulator</fullName>
    </submittedName>
</protein>
<dbReference type="GO" id="GO:0003677">
    <property type="term" value="F:DNA binding"/>
    <property type="evidence" value="ECO:0007669"/>
    <property type="project" value="UniProtKB-KW"/>
</dbReference>
<dbReference type="SMART" id="SM00347">
    <property type="entry name" value="HTH_MARR"/>
    <property type="match status" value="1"/>
</dbReference>
<dbReference type="Pfam" id="PF01047">
    <property type="entry name" value="MarR"/>
    <property type="match status" value="1"/>
</dbReference>
<reference evidence="6" key="1">
    <citation type="submission" date="2016-04" db="EMBL/GenBank/DDBJ databases">
        <authorList>
            <person name="Lyu Z."/>
            <person name="Lyu W."/>
        </authorList>
    </citation>
    <scope>NUCLEOTIDE SEQUENCE [LARGE SCALE GENOMIC DNA]</scope>
    <source>
        <strain evidence="6">C44</strain>
    </source>
</reference>
<evidence type="ECO:0000256" key="2">
    <source>
        <dbReference type="ARBA" id="ARBA00023125"/>
    </source>
</evidence>
<dbReference type="InterPro" id="IPR000835">
    <property type="entry name" value="HTH_MarR-typ"/>
</dbReference>
<evidence type="ECO:0000256" key="1">
    <source>
        <dbReference type="ARBA" id="ARBA00023015"/>
    </source>
</evidence>
<keyword evidence="1" id="KW-0805">Transcription regulation</keyword>
<evidence type="ECO:0000313" key="6">
    <source>
        <dbReference type="Proteomes" id="UP000078534"/>
    </source>
</evidence>
<dbReference type="AlphaFoldDB" id="A0A179SUF2"/>
<dbReference type="RefSeq" id="WP_066336442.1">
    <property type="nucleotide sequence ID" value="NZ_LWSG01000034.1"/>
</dbReference>
<dbReference type="STRING" id="152268.A6K24_07275"/>
<name>A0A179SUF2_9BACI</name>
<dbReference type="InterPro" id="IPR023187">
    <property type="entry name" value="Tscrpt_reg_MarR-type_CS"/>
</dbReference>
<evidence type="ECO:0000313" key="5">
    <source>
        <dbReference type="EMBL" id="OAS83902.1"/>
    </source>
</evidence>
<evidence type="ECO:0000256" key="3">
    <source>
        <dbReference type="ARBA" id="ARBA00023163"/>
    </source>
</evidence>
<dbReference type="PRINTS" id="PR00598">
    <property type="entry name" value="HTHMARR"/>
</dbReference>
<feature type="domain" description="HTH marR-type" evidence="4">
    <location>
        <begin position="1"/>
        <end position="138"/>
    </location>
</feature>
<dbReference type="PROSITE" id="PS01117">
    <property type="entry name" value="HTH_MARR_1"/>
    <property type="match status" value="1"/>
</dbReference>
<proteinExistence type="predicted"/>
<keyword evidence="6" id="KW-1185">Reference proteome</keyword>
<dbReference type="Proteomes" id="UP000078534">
    <property type="component" value="Unassembled WGS sequence"/>
</dbReference>
<dbReference type="OrthoDB" id="9799663at2"/>
<gene>
    <name evidence="5" type="ORF">A6K24_07275</name>
</gene>
<keyword evidence="2" id="KW-0238">DNA-binding</keyword>
<dbReference type="InterPro" id="IPR036390">
    <property type="entry name" value="WH_DNA-bd_sf"/>
</dbReference>
<dbReference type="EMBL" id="LWSG01000034">
    <property type="protein sequence ID" value="OAS83902.1"/>
    <property type="molecule type" value="Genomic_DNA"/>
</dbReference>
<comment type="caution">
    <text evidence="5">The sequence shown here is derived from an EMBL/GenBank/DDBJ whole genome shotgun (WGS) entry which is preliminary data.</text>
</comment>
<keyword evidence="3" id="KW-0804">Transcription</keyword>
<dbReference type="InterPro" id="IPR036388">
    <property type="entry name" value="WH-like_DNA-bd_sf"/>
</dbReference>
<sequence>MKLFLDDYISIFIHHSDLMFTNYVKKKLAPFNIAPEQNLVMMLLWEQDGLSQNEISIKLNKDKTNIARMSQGLEQKGFVKKVICPKDRRAQRLYLTEKGRNLSEHVLPIAEEFHEILCENISEEELIQLRTILSKMRENLQ</sequence>
<accession>A0A179SUF2</accession>
<organism evidence="5 6">
    <name type="scientific">Metabacillus litoralis</name>
    <dbReference type="NCBI Taxonomy" id="152268"/>
    <lineage>
        <taxon>Bacteria</taxon>
        <taxon>Bacillati</taxon>
        <taxon>Bacillota</taxon>
        <taxon>Bacilli</taxon>
        <taxon>Bacillales</taxon>
        <taxon>Bacillaceae</taxon>
        <taxon>Metabacillus</taxon>
    </lineage>
</organism>